<dbReference type="PANTHER" id="PTHR43037:SF5">
    <property type="entry name" value="FERULOYL ESTERASE"/>
    <property type="match status" value="1"/>
</dbReference>
<dbReference type="SUPFAM" id="SSF53474">
    <property type="entry name" value="alpha/beta-Hydrolases"/>
    <property type="match status" value="1"/>
</dbReference>
<sequence>MPITPETARPHEQPEENSRHGRLSVRPGPPVAATDRTGLVSFDAPDGELVAQAYVPAPADAGPYRLALLLHGAGGSPRQALELMLPVADDQRLLLVAPQSAAATWDMIGVGFGPDVRRIDRVLQEIVAGYPIAGMLIGGFSDGASYALSIGLINGDVFDAVLAFSPGFAAPLLTHGTPRVFVSHGTADRVLPIDRCSRSLVPRLQTLGYDVTYDEFDGGHDVPEATVRRAVAWLEPAG</sequence>
<reference evidence="5 6" key="1">
    <citation type="submission" date="2016-06" db="EMBL/GenBank/DDBJ databases">
        <authorList>
            <person name="Kjaerup R.B."/>
            <person name="Dalgaard T.S."/>
            <person name="Juul-Madsen H.R."/>
        </authorList>
    </citation>
    <scope>NUCLEOTIDE SEQUENCE [LARGE SCALE GENOMIC DNA]</scope>
    <source>
        <strain evidence="5 6">DSM 43821</strain>
    </source>
</reference>
<feature type="compositionally biased region" description="Basic and acidic residues" evidence="3">
    <location>
        <begin position="8"/>
        <end position="19"/>
    </location>
</feature>
<dbReference type="Proteomes" id="UP000198228">
    <property type="component" value="Chromosome I"/>
</dbReference>
<protein>
    <submittedName>
        <fullName evidence="5">Predicted esterase</fullName>
    </submittedName>
</protein>
<dbReference type="Pfam" id="PF02230">
    <property type="entry name" value="Abhydrolase_2"/>
    <property type="match status" value="1"/>
</dbReference>
<evidence type="ECO:0000313" key="5">
    <source>
        <dbReference type="EMBL" id="SCF20370.1"/>
    </source>
</evidence>
<dbReference type="Gene3D" id="3.40.50.1820">
    <property type="entry name" value="alpha/beta hydrolase"/>
    <property type="match status" value="1"/>
</dbReference>
<evidence type="ECO:0000259" key="4">
    <source>
        <dbReference type="Pfam" id="PF02230"/>
    </source>
</evidence>
<dbReference type="PANTHER" id="PTHR43037">
    <property type="entry name" value="UNNAMED PRODUCT-RELATED"/>
    <property type="match status" value="1"/>
</dbReference>
<organism evidence="5 6">
    <name type="scientific">Micromonospora purpureochromogenes</name>
    <dbReference type="NCBI Taxonomy" id="47872"/>
    <lineage>
        <taxon>Bacteria</taxon>
        <taxon>Bacillati</taxon>
        <taxon>Actinomycetota</taxon>
        <taxon>Actinomycetes</taxon>
        <taxon>Micromonosporales</taxon>
        <taxon>Micromonosporaceae</taxon>
        <taxon>Micromonospora</taxon>
    </lineage>
</organism>
<keyword evidence="2" id="KW-0378">Hydrolase</keyword>
<keyword evidence="1" id="KW-0732">Signal</keyword>
<dbReference type="InterPro" id="IPR003140">
    <property type="entry name" value="PLipase/COase/thioEstase"/>
</dbReference>
<gene>
    <name evidence="5" type="ORF">GA0074696_3403</name>
</gene>
<dbReference type="AlphaFoldDB" id="A0A1C4YI71"/>
<name>A0A1C4YI71_9ACTN</name>
<dbReference type="InterPro" id="IPR029058">
    <property type="entry name" value="AB_hydrolase_fold"/>
</dbReference>
<dbReference type="EMBL" id="LT607410">
    <property type="protein sequence ID" value="SCF20370.1"/>
    <property type="molecule type" value="Genomic_DNA"/>
</dbReference>
<feature type="domain" description="Phospholipase/carboxylesterase/thioesterase" evidence="4">
    <location>
        <begin position="123"/>
        <end position="231"/>
    </location>
</feature>
<feature type="region of interest" description="Disordered" evidence="3">
    <location>
        <begin position="1"/>
        <end position="36"/>
    </location>
</feature>
<accession>A0A1C4YI71</accession>
<evidence type="ECO:0000256" key="2">
    <source>
        <dbReference type="ARBA" id="ARBA00022801"/>
    </source>
</evidence>
<dbReference type="InterPro" id="IPR050955">
    <property type="entry name" value="Plant_Biomass_Hydrol_Est"/>
</dbReference>
<dbReference type="RefSeq" id="WP_088961993.1">
    <property type="nucleotide sequence ID" value="NZ_LT607410.1"/>
</dbReference>
<dbReference type="GO" id="GO:0016787">
    <property type="term" value="F:hydrolase activity"/>
    <property type="evidence" value="ECO:0007669"/>
    <property type="project" value="UniProtKB-KW"/>
</dbReference>
<evidence type="ECO:0000313" key="6">
    <source>
        <dbReference type="Proteomes" id="UP000198228"/>
    </source>
</evidence>
<evidence type="ECO:0000256" key="1">
    <source>
        <dbReference type="ARBA" id="ARBA00022729"/>
    </source>
</evidence>
<proteinExistence type="predicted"/>
<evidence type="ECO:0000256" key="3">
    <source>
        <dbReference type="SAM" id="MobiDB-lite"/>
    </source>
</evidence>